<dbReference type="Proteomes" id="UP000694428">
    <property type="component" value="Unplaced"/>
</dbReference>
<dbReference type="AlphaFoldDB" id="A0A8C9L7T5"/>
<evidence type="ECO:0000313" key="3">
    <source>
        <dbReference type="Proteomes" id="UP000694428"/>
    </source>
</evidence>
<sequence>MRITPTGTASLPCQGLTANSRSGSSPGGEKHNPAIQAHLTPVQMTLFQSCLPRPSVVITDFHKQGMRDTAEEAFITGLSPGAKVRPPHGHWWWHTDVQVERVPAGNPGPAPAAGGGTSFPQDLGLASGRSFRLQGPVPTQLTAG</sequence>
<accession>A0A8C9L7T5</accession>
<feature type="region of interest" description="Disordered" evidence="1">
    <location>
        <begin position="1"/>
        <end position="33"/>
    </location>
</feature>
<reference evidence="2" key="2">
    <citation type="submission" date="2025-09" db="UniProtKB">
        <authorList>
            <consortium name="Ensembl"/>
        </authorList>
    </citation>
    <scope>IDENTIFICATION</scope>
</reference>
<protein>
    <submittedName>
        <fullName evidence="2">Uncharacterized protein</fullName>
    </submittedName>
</protein>
<reference evidence="2" key="1">
    <citation type="submission" date="2025-08" db="UniProtKB">
        <authorList>
            <consortium name="Ensembl"/>
        </authorList>
    </citation>
    <scope>IDENTIFICATION</scope>
</reference>
<feature type="compositionally biased region" description="Polar residues" evidence="1">
    <location>
        <begin position="1"/>
        <end position="24"/>
    </location>
</feature>
<evidence type="ECO:0000313" key="2">
    <source>
        <dbReference type="Ensembl" id="ENSPSTP00000007365.1"/>
    </source>
</evidence>
<feature type="region of interest" description="Disordered" evidence="1">
    <location>
        <begin position="101"/>
        <end position="144"/>
    </location>
</feature>
<evidence type="ECO:0000256" key="1">
    <source>
        <dbReference type="SAM" id="MobiDB-lite"/>
    </source>
</evidence>
<dbReference type="Ensembl" id="ENSPSTT00000007727.1">
    <property type="protein sequence ID" value="ENSPSTP00000007365.1"/>
    <property type="gene ID" value="ENSPSTG00000005223.1"/>
</dbReference>
<keyword evidence="3" id="KW-1185">Reference proteome</keyword>
<organism evidence="2 3">
    <name type="scientific">Pavo cristatus</name>
    <name type="common">Indian peafowl</name>
    <name type="synonym">Blue peafowl</name>
    <dbReference type="NCBI Taxonomy" id="9049"/>
    <lineage>
        <taxon>Eukaryota</taxon>
        <taxon>Metazoa</taxon>
        <taxon>Chordata</taxon>
        <taxon>Craniata</taxon>
        <taxon>Vertebrata</taxon>
        <taxon>Euteleostomi</taxon>
        <taxon>Archelosauria</taxon>
        <taxon>Archosauria</taxon>
        <taxon>Dinosauria</taxon>
        <taxon>Saurischia</taxon>
        <taxon>Theropoda</taxon>
        <taxon>Coelurosauria</taxon>
        <taxon>Aves</taxon>
        <taxon>Neognathae</taxon>
        <taxon>Galloanserae</taxon>
        <taxon>Galliformes</taxon>
        <taxon>Phasianidae</taxon>
        <taxon>Phasianinae</taxon>
        <taxon>Pavo</taxon>
    </lineage>
</organism>
<proteinExistence type="predicted"/>
<name>A0A8C9L7T5_PAVCR</name>